<dbReference type="Pfam" id="PF20079">
    <property type="entry name" value="DUF6474"/>
    <property type="match status" value="1"/>
</dbReference>
<evidence type="ECO:0000256" key="1">
    <source>
        <dbReference type="SAM" id="MobiDB-lite"/>
    </source>
</evidence>
<dbReference type="Proteomes" id="UP001564626">
    <property type="component" value="Unassembled WGS sequence"/>
</dbReference>
<dbReference type="EMBL" id="JBGEHV010000031">
    <property type="protein sequence ID" value="MEY8041086.1"/>
    <property type="molecule type" value="Genomic_DNA"/>
</dbReference>
<evidence type="ECO:0000313" key="3">
    <source>
        <dbReference type="Proteomes" id="UP001564626"/>
    </source>
</evidence>
<dbReference type="RefSeq" id="WP_345359963.1">
    <property type="nucleotide sequence ID" value="NZ_BAABII010000004.1"/>
</dbReference>
<keyword evidence="3" id="KW-1185">Reference proteome</keyword>
<protein>
    <submittedName>
        <fullName evidence="2">DUF6474 family protein</fullName>
    </submittedName>
</protein>
<name>A0ABV4CJ14_9PSEU</name>
<dbReference type="InterPro" id="IPR045522">
    <property type="entry name" value="DUF6474"/>
</dbReference>
<comment type="caution">
    <text evidence="2">The sequence shown here is derived from an EMBL/GenBank/DDBJ whole genome shotgun (WGS) entry which is preliminary data.</text>
</comment>
<evidence type="ECO:0000313" key="2">
    <source>
        <dbReference type="EMBL" id="MEY8041086.1"/>
    </source>
</evidence>
<feature type="region of interest" description="Disordered" evidence="1">
    <location>
        <begin position="1"/>
        <end position="36"/>
    </location>
</feature>
<reference evidence="2 3" key="1">
    <citation type="submission" date="2024-08" db="EMBL/GenBank/DDBJ databases">
        <title>Genome mining of Saccharopolyspora cebuensis PGLac3 from Nigerian medicinal plant.</title>
        <authorList>
            <person name="Ezeobiora C.E."/>
            <person name="Igbokwe N.H."/>
            <person name="Amin D.H."/>
            <person name="Mendie U.E."/>
        </authorList>
    </citation>
    <scope>NUCLEOTIDE SEQUENCE [LARGE SCALE GENOMIC DNA]</scope>
    <source>
        <strain evidence="2 3">PGLac3</strain>
    </source>
</reference>
<gene>
    <name evidence="2" type="ORF">AB8O55_16880</name>
</gene>
<accession>A0ABV4CJ14</accession>
<organism evidence="2 3">
    <name type="scientific">Saccharopolyspora cebuensis</name>
    <dbReference type="NCBI Taxonomy" id="418759"/>
    <lineage>
        <taxon>Bacteria</taxon>
        <taxon>Bacillati</taxon>
        <taxon>Actinomycetota</taxon>
        <taxon>Actinomycetes</taxon>
        <taxon>Pseudonocardiales</taxon>
        <taxon>Pseudonocardiaceae</taxon>
        <taxon>Saccharopolyspora</taxon>
    </lineage>
</organism>
<sequence length="201" mass="21960">MRRSRGGRSALDRLGSAVGSGRDSRLDRTVGKQRLKAGKQEVKLGKQRAKAQQRGELGRFTPGNAKKVVGVTRVLAPVVAPYAMWAATAVRENYDRFKARRMGISADQLGTYSGRGAGLHARIDGDAQALAALRTQSTGRGTEEQQSVDQFAERTGARLKQLISAVRAAERVPAGRRRATHRSVHRELNGIEKELMTRFGL</sequence>
<proteinExistence type="predicted"/>